<comment type="caution">
    <text evidence="2">The sequence shown here is derived from an EMBL/GenBank/DDBJ whole genome shotgun (WGS) entry which is preliminary data.</text>
</comment>
<feature type="transmembrane region" description="Helical" evidence="1">
    <location>
        <begin position="12"/>
        <end position="29"/>
    </location>
</feature>
<dbReference type="EMBL" id="FXAE01000003">
    <property type="protein sequence ID" value="SME96341.1"/>
    <property type="molecule type" value="Genomic_DNA"/>
</dbReference>
<dbReference type="RefSeq" id="WP_176221884.1">
    <property type="nucleotide sequence ID" value="NZ_FXAE01000003.1"/>
</dbReference>
<proteinExistence type="predicted"/>
<name>A0ABY1LSR3_9BACL</name>
<gene>
    <name evidence="2" type="ORF">SAMN02744124_00492</name>
</gene>
<organism evidence="2 3">
    <name type="scientific">Paenibacillus barengoltzii J12</name>
    <dbReference type="NCBI Taxonomy" id="935846"/>
    <lineage>
        <taxon>Bacteria</taxon>
        <taxon>Bacillati</taxon>
        <taxon>Bacillota</taxon>
        <taxon>Bacilli</taxon>
        <taxon>Bacillales</taxon>
        <taxon>Paenibacillaceae</taxon>
        <taxon>Paenibacillus</taxon>
    </lineage>
</organism>
<keyword evidence="1" id="KW-0472">Membrane</keyword>
<sequence>MWNFVRDRLPTTLTWVCAVLSAVIPWIVYSINQALHRYGDPPWKRK</sequence>
<reference evidence="2 3" key="1">
    <citation type="submission" date="2017-04" db="EMBL/GenBank/DDBJ databases">
        <authorList>
            <person name="Varghese N."/>
            <person name="Submissions S."/>
        </authorList>
    </citation>
    <scope>NUCLEOTIDE SEQUENCE [LARGE SCALE GENOMIC DNA]</scope>
    <source>
        <strain evidence="2 3">J12</strain>
    </source>
</reference>
<evidence type="ECO:0000256" key="1">
    <source>
        <dbReference type="SAM" id="Phobius"/>
    </source>
</evidence>
<accession>A0ABY1LSR3</accession>
<keyword evidence="1" id="KW-0812">Transmembrane</keyword>
<dbReference type="Proteomes" id="UP000192939">
    <property type="component" value="Unassembled WGS sequence"/>
</dbReference>
<keyword evidence="3" id="KW-1185">Reference proteome</keyword>
<keyword evidence="1" id="KW-1133">Transmembrane helix</keyword>
<evidence type="ECO:0000313" key="2">
    <source>
        <dbReference type="EMBL" id="SME96341.1"/>
    </source>
</evidence>
<protein>
    <submittedName>
        <fullName evidence="2">Uncharacterized protein</fullName>
    </submittedName>
</protein>
<evidence type="ECO:0000313" key="3">
    <source>
        <dbReference type="Proteomes" id="UP000192939"/>
    </source>
</evidence>